<gene>
    <name evidence="7" type="ORF">HLB29_05030</name>
</gene>
<dbReference type="InterPro" id="IPR002078">
    <property type="entry name" value="Sigma_54_int"/>
</dbReference>
<dbReference type="EMBL" id="JABGBW010000002">
    <property type="protein sequence ID" value="MBC2576044.1"/>
    <property type="molecule type" value="Genomic_DNA"/>
</dbReference>
<evidence type="ECO:0000256" key="2">
    <source>
        <dbReference type="ARBA" id="ARBA00022840"/>
    </source>
</evidence>
<dbReference type="Proteomes" id="UP000713904">
    <property type="component" value="Unassembled WGS sequence"/>
</dbReference>
<evidence type="ECO:0000256" key="4">
    <source>
        <dbReference type="ARBA" id="ARBA00023163"/>
    </source>
</evidence>
<dbReference type="SUPFAM" id="SSF55785">
    <property type="entry name" value="PYP-like sensor domain (PAS domain)"/>
    <property type="match status" value="1"/>
</dbReference>
<dbReference type="Gene3D" id="3.30.450.20">
    <property type="entry name" value="PAS domain"/>
    <property type="match status" value="1"/>
</dbReference>
<dbReference type="InterPro" id="IPR035965">
    <property type="entry name" value="PAS-like_dom_sf"/>
</dbReference>
<evidence type="ECO:0000259" key="6">
    <source>
        <dbReference type="PROSITE" id="PS50045"/>
    </source>
</evidence>
<proteinExistence type="predicted"/>
<name>A0ABR6TKW3_9FIRM</name>
<dbReference type="PROSITE" id="PS50045">
    <property type="entry name" value="SIGMA54_INTERACT_4"/>
    <property type="match status" value="1"/>
</dbReference>
<dbReference type="InterPro" id="IPR002197">
    <property type="entry name" value="HTH_Fis"/>
</dbReference>
<keyword evidence="3" id="KW-0805">Transcription regulation</keyword>
<feature type="coiled-coil region" evidence="5">
    <location>
        <begin position="141"/>
        <end position="168"/>
    </location>
</feature>
<dbReference type="PANTHER" id="PTHR32071:SF57">
    <property type="entry name" value="C4-DICARBOXYLATE TRANSPORT TRANSCRIPTIONAL REGULATORY PROTEIN DCTD"/>
    <property type="match status" value="1"/>
</dbReference>
<evidence type="ECO:0000313" key="7">
    <source>
        <dbReference type="EMBL" id="MBC2576044.1"/>
    </source>
</evidence>
<feature type="domain" description="Sigma-54 factor interaction" evidence="6">
    <location>
        <begin position="173"/>
        <end position="402"/>
    </location>
</feature>
<evidence type="ECO:0000256" key="3">
    <source>
        <dbReference type="ARBA" id="ARBA00023015"/>
    </source>
</evidence>
<dbReference type="SMART" id="SM00382">
    <property type="entry name" value="AAA"/>
    <property type="match status" value="1"/>
</dbReference>
<reference evidence="7 8" key="1">
    <citation type="submission" date="2020-05" db="EMBL/GenBank/DDBJ databases">
        <title>Draft genome of xy-202 and genomic insight in genome of the genus Peptostreptococcus.</title>
        <authorList>
            <person name="Zhang Z."/>
        </authorList>
    </citation>
    <scope>NUCLEOTIDE SEQUENCE [LARGE SCALE GENOMIC DNA]</scope>
    <source>
        <strain evidence="7 8">DSM 27025</strain>
    </source>
</reference>
<dbReference type="InterPro" id="IPR027417">
    <property type="entry name" value="P-loop_NTPase"/>
</dbReference>
<accession>A0ABR6TKW3</accession>
<dbReference type="InterPro" id="IPR025943">
    <property type="entry name" value="Sigma_54_int_dom_ATP-bd_2"/>
</dbReference>
<dbReference type="PRINTS" id="PR01590">
    <property type="entry name" value="HTHFIS"/>
</dbReference>
<keyword evidence="8" id="KW-1185">Reference proteome</keyword>
<dbReference type="Pfam" id="PF00158">
    <property type="entry name" value="Sigma54_activat"/>
    <property type="match status" value="1"/>
</dbReference>
<comment type="caution">
    <text evidence="7">The sequence shown here is derived from an EMBL/GenBank/DDBJ whole genome shotgun (WGS) entry which is preliminary data.</text>
</comment>
<evidence type="ECO:0000256" key="5">
    <source>
        <dbReference type="SAM" id="Coils"/>
    </source>
</evidence>
<keyword evidence="4" id="KW-0804">Transcription</keyword>
<dbReference type="InterPro" id="IPR058031">
    <property type="entry name" value="AAA_lid_NorR"/>
</dbReference>
<dbReference type="InterPro" id="IPR003593">
    <property type="entry name" value="AAA+_ATPase"/>
</dbReference>
<dbReference type="Gene3D" id="1.10.8.60">
    <property type="match status" value="1"/>
</dbReference>
<keyword evidence="2" id="KW-0067">ATP-binding</keyword>
<dbReference type="Gene3D" id="1.10.10.60">
    <property type="entry name" value="Homeodomain-like"/>
    <property type="match status" value="1"/>
</dbReference>
<dbReference type="CDD" id="cd00009">
    <property type="entry name" value="AAA"/>
    <property type="match status" value="1"/>
</dbReference>
<sequence length="485" mass="55547">MKEVSILFNVQLIEDGDLEENKDSEKVLKEKYLTLKYITEQINEGISAIDKDGVVLLWNKFMENRYNIPANVIVGKKMSEYLEDTISERVLNTKIPMNDVYHNKKYDDEGKDLFGFVYASPVFYKGEFVGVVCTEVDVVDATKLSEELIRTQEKIKYLENEMRSMSKNDFDQILGKSRAIEKAKGIAKQVAKTNSSIMLNGEGGTGKELFARAIHKYSEREGTFIPVNCGAIPEELFEGEFFGYAPGEYKGGIKSGKIGILEMANGGTIFLDEIEDLPLNMQAKLLRVLHEKEFVRVGGKDVIKLNIRVISGSNKNLNDLVESGNFREDLFYRLNVVEILLPPLRERQEDVGILIYHFLEELCRENNKPFLKISRDAFKVLEKHEWKGNIRELKNTIENMVVLTSKKTLDIDDIPEYVLDSVKKHKNLIVYPMDLNEAIKILEKKKIKEALSLSKGNKSKAAKILNIPRTTLYYKLEQYDIEKLD</sequence>
<dbReference type="Pfam" id="PF02954">
    <property type="entry name" value="HTH_8"/>
    <property type="match status" value="1"/>
</dbReference>
<evidence type="ECO:0000313" key="8">
    <source>
        <dbReference type="Proteomes" id="UP000713904"/>
    </source>
</evidence>
<dbReference type="Pfam" id="PF25601">
    <property type="entry name" value="AAA_lid_14"/>
    <property type="match status" value="1"/>
</dbReference>
<evidence type="ECO:0000256" key="1">
    <source>
        <dbReference type="ARBA" id="ARBA00022741"/>
    </source>
</evidence>
<dbReference type="Gene3D" id="3.40.50.300">
    <property type="entry name" value="P-loop containing nucleotide triphosphate hydrolases"/>
    <property type="match status" value="1"/>
</dbReference>
<organism evidence="7 8">
    <name type="scientific">Peptostreptococcus canis</name>
    <dbReference type="NCBI Taxonomy" id="1159213"/>
    <lineage>
        <taxon>Bacteria</taxon>
        <taxon>Bacillati</taxon>
        <taxon>Bacillota</taxon>
        <taxon>Clostridia</taxon>
        <taxon>Peptostreptococcales</taxon>
        <taxon>Peptostreptococcaceae</taxon>
        <taxon>Peptostreptococcus</taxon>
    </lineage>
</organism>
<dbReference type="InterPro" id="IPR009057">
    <property type="entry name" value="Homeodomain-like_sf"/>
</dbReference>
<keyword evidence="1" id="KW-0547">Nucleotide-binding</keyword>
<keyword evidence="5" id="KW-0175">Coiled coil</keyword>
<dbReference type="SUPFAM" id="SSF52540">
    <property type="entry name" value="P-loop containing nucleoside triphosphate hydrolases"/>
    <property type="match status" value="1"/>
</dbReference>
<dbReference type="PANTHER" id="PTHR32071">
    <property type="entry name" value="TRANSCRIPTIONAL REGULATORY PROTEIN"/>
    <property type="match status" value="1"/>
</dbReference>
<protein>
    <submittedName>
        <fullName evidence="7">Sigma 54-interacting transcriptional regulator</fullName>
    </submittedName>
</protein>
<dbReference type="PROSITE" id="PS00676">
    <property type="entry name" value="SIGMA54_INTERACT_2"/>
    <property type="match status" value="1"/>
</dbReference>
<dbReference type="SUPFAM" id="SSF46689">
    <property type="entry name" value="Homeodomain-like"/>
    <property type="match status" value="1"/>
</dbReference>